<organism evidence="1 2">
    <name type="scientific">Streptomyces tuirus</name>
    <dbReference type="NCBI Taxonomy" id="68278"/>
    <lineage>
        <taxon>Bacteria</taxon>
        <taxon>Bacillati</taxon>
        <taxon>Actinomycetota</taxon>
        <taxon>Actinomycetes</taxon>
        <taxon>Kitasatosporales</taxon>
        <taxon>Streptomycetaceae</taxon>
        <taxon>Streptomyces</taxon>
    </lineage>
</organism>
<comment type="caution">
    <text evidence="1">The sequence shown here is derived from an EMBL/GenBank/DDBJ whole genome shotgun (WGS) entry which is preliminary data.</text>
</comment>
<dbReference type="SUPFAM" id="SSF102114">
    <property type="entry name" value="Radical SAM enzymes"/>
    <property type="match status" value="1"/>
</dbReference>
<dbReference type="Gene3D" id="3.20.20.70">
    <property type="entry name" value="Aldolase class I"/>
    <property type="match status" value="1"/>
</dbReference>
<sequence>MSGGEPLLRPRLVTELAGLAKAAGARSYVLSGAFFATRPSIPAAIRAAIKAVDHFAVSMDPFHEPEVPRTAVLDLLDELLSEGTEVSVQTVAGPAEELTALLRDRYGDRVPVLVTPLIAEGRAAGRHRTAPPPADASVTPCALAAWPVVTASGAVTACCNEQVVAGAPVPHLRLGHIDTDDWPEIRRRTLARPMLRALRTFGPGYLAARWAVDPEPGDCATCRHLPAEDTKAAAELDAPFGTIAESVVAASVRDGGATAFARRYGVPKYAETVLGSGPAHGPDQ</sequence>
<dbReference type="AlphaFoldDB" id="A0A941J0Z5"/>
<dbReference type="InterPro" id="IPR013785">
    <property type="entry name" value="Aldolase_TIM"/>
</dbReference>
<dbReference type="InterPro" id="IPR058240">
    <property type="entry name" value="rSAM_sf"/>
</dbReference>
<keyword evidence="2" id="KW-1185">Reference proteome</keyword>
<accession>A0A941J0Z5</accession>
<reference evidence="1 2" key="1">
    <citation type="submission" date="2021-04" db="EMBL/GenBank/DDBJ databases">
        <title>Characterization of the biosynthetic gene cluster of new lipopeptides with antitumor activity in the genome of the marine Streptomyces PHM034.</title>
        <authorList>
            <person name="Ceniceros A."/>
            <person name="Canedo L."/>
            <person name="Mendez C."/>
            <person name="Olano C."/>
            <person name="Schleissner C."/>
            <person name="Cuevas C."/>
            <person name="De La Calle F."/>
            <person name="Salas J.A."/>
        </authorList>
    </citation>
    <scope>NUCLEOTIDE SEQUENCE [LARGE SCALE GENOMIC DNA]</scope>
    <source>
        <strain evidence="1 2">PHM034</strain>
    </source>
</reference>
<evidence type="ECO:0000313" key="2">
    <source>
        <dbReference type="Proteomes" id="UP000682308"/>
    </source>
</evidence>
<evidence type="ECO:0000313" key="1">
    <source>
        <dbReference type="EMBL" id="MBR8642543.1"/>
    </source>
</evidence>
<dbReference type="EMBL" id="JAGTPG010000002">
    <property type="protein sequence ID" value="MBR8642543.1"/>
    <property type="molecule type" value="Genomic_DNA"/>
</dbReference>
<proteinExistence type="predicted"/>
<gene>
    <name evidence="1" type="ORF">KEF29_32695</name>
</gene>
<protein>
    <submittedName>
        <fullName evidence="1">Radical SAM protein</fullName>
    </submittedName>
</protein>
<dbReference type="Proteomes" id="UP000682308">
    <property type="component" value="Unassembled WGS sequence"/>
</dbReference>
<name>A0A941J0Z5_9ACTN</name>